<dbReference type="PANTHER" id="PTHR34069">
    <property type="entry name" value="3-OXOACYL-[ACYL-CARRIER-PROTEIN] SYNTHASE 3"/>
    <property type="match status" value="1"/>
</dbReference>
<dbReference type="SUPFAM" id="SSF53901">
    <property type="entry name" value="Thiolase-like"/>
    <property type="match status" value="1"/>
</dbReference>
<evidence type="ECO:0000256" key="2">
    <source>
        <dbReference type="ARBA" id="ARBA00023315"/>
    </source>
</evidence>
<dbReference type="Pfam" id="PF08545">
    <property type="entry name" value="ACP_syn_III"/>
    <property type="match status" value="1"/>
</dbReference>
<keyword evidence="1" id="KW-0808">Transferase</keyword>
<dbReference type="EMBL" id="CAFBOZ010000166">
    <property type="protein sequence ID" value="CAB5010319.1"/>
    <property type="molecule type" value="Genomic_DNA"/>
</dbReference>
<evidence type="ECO:0000259" key="3">
    <source>
        <dbReference type="Pfam" id="PF08541"/>
    </source>
</evidence>
<dbReference type="PANTHER" id="PTHR34069:SF3">
    <property type="entry name" value="ACYL-COA:ACYL-COA ALKYLTRANSFERASE"/>
    <property type="match status" value="1"/>
</dbReference>
<feature type="domain" description="Beta-ketoacyl-[acyl-carrier-protein] synthase III N-terminal" evidence="4">
    <location>
        <begin position="123"/>
        <end position="157"/>
    </location>
</feature>
<dbReference type="AlphaFoldDB" id="A0A6J7Q2S9"/>
<organism evidence="5">
    <name type="scientific">freshwater metagenome</name>
    <dbReference type="NCBI Taxonomy" id="449393"/>
    <lineage>
        <taxon>unclassified sequences</taxon>
        <taxon>metagenomes</taxon>
        <taxon>ecological metagenomes</taxon>
    </lineage>
</organism>
<evidence type="ECO:0000313" key="5">
    <source>
        <dbReference type="EMBL" id="CAB5010319.1"/>
    </source>
</evidence>
<dbReference type="GO" id="GO:0004315">
    <property type="term" value="F:3-oxoacyl-[acyl-carrier-protein] synthase activity"/>
    <property type="evidence" value="ECO:0007669"/>
    <property type="project" value="InterPro"/>
</dbReference>
<dbReference type="InterPro" id="IPR013747">
    <property type="entry name" value="ACP_syn_III_C"/>
</dbReference>
<sequence length="340" mass="36321">MRGNSLYRFTNAAVLSVSAVDAPIVVTSDEIDQQLAPIYERLGMRPGMLENVAGVKERRWWPVETSFQDAAALAGEKALAESGVPRDRIGMLVNTSVSRAHLEPSASVAVHRELGLPSSCLNFDLSNACLGFVNGMHLAATLIDAGQIDYALIVDGEGSRQPQESTIARLLAGQPTIEDMYDNFATLTLGSGAAAMVLGRADEHPEGHRVVGGVARAASQHHTLCVGDLDGMSTDTRALFEAGLELSEDAWKEALSDFDWSDMDHYVIHQVSLVHTAAICQRLGFDQTKAPLTFPTRGNIGPASVPYTMATHAPNIAAGDRVIMMGIGSGLNVSALEIVW</sequence>
<protein>
    <submittedName>
        <fullName evidence="5">Unannotated protein</fullName>
    </submittedName>
</protein>
<dbReference type="Gene3D" id="3.40.47.10">
    <property type="match status" value="2"/>
</dbReference>
<feature type="domain" description="Beta-ketoacyl-[acyl-carrier-protein] synthase III C-terminal" evidence="3">
    <location>
        <begin position="257"/>
        <end position="339"/>
    </location>
</feature>
<reference evidence="5" key="1">
    <citation type="submission" date="2020-05" db="EMBL/GenBank/DDBJ databases">
        <authorList>
            <person name="Chiriac C."/>
            <person name="Salcher M."/>
            <person name="Ghai R."/>
            <person name="Kavagutti S V."/>
        </authorList>
    </citation>
    <scope>NUCLEOTIDE SEQUENCE</scope>
</reference>
<dbReference type="NCBIfam" id="NF006720">
    <property type="entry name" value="PRK09258.1"/>
    <property type="match status" value="1"/>
</dbReference>
<keyword evidence="2" id="KW-0012">Acyltransferase</keyword>
<dbReference type="InterPro" id="IPR016039">
    <property type="entry name" value="Thiolase-like"/>
</dbReference>
<proteinExistence type="predicted"/>
<accession>A0A6J7Q2S9</accession>
<evidence type="ECO:0000259" key="4">
    <source>
        <dbReference type="Pfam" id="PF08545"/>
    </source>
</evidence>
<dbReference type="InterPro" id="IPR013751">
    <property type="entry name" value="ACP_syn_III_N"/>
</dbReference>
<dbReference type="Pfam" id="PF08541">
    <property type="entry name" value="ACP_syn_III_C"/>
    <property type="match status" value="1"/>
</dbReference>
<dbReference type="CDD" id="cd00830">
    <property type="entry name" value="KAS_III"/>
    <property type="match status" value="1"/>
</dbReference>
<gene>
    <name evidence="5" type="ORF">UFOPK3992_01191</name>
</gene>
<evidence type="ECO:0000256" key="1">
    <source>
        <dbReference type="ARBA" id="ARBA00022679"/>
    </source>
</evidence>
<dbReference type="GO" id="GO:0044550">
    <property type="term" value="P:secondary metabolite biosynthetic process"/>
    <property type="evidence" value="ECO:0007669"/>
    <property type="project" value="TreeGrafter"/>
</dbReference>
<name>A0A6J7Q2S9_9ZZZZ</name>
<dbReference type="GO" id="GO:0006633">
    <property type="term" value="P:fatty acid biosynthetic process"/>
    <property type="evidence" value="ECO:0007669"/>
    <property type="project" value="InterPro"/>
</dbReference>